<dbReference type="PANTHER" id="PTHR45657:SF1">
    <property type="entry name" value="CRAL-TRIO DOMAIN-CONTAINING PROTEIN YKL091C-RELATED"/>
    <property type="match status" value="1"/>
</dbReference>
<dbReference type="PROSITE" id="PS50191">
    <property type="entry name" value="CRAL_TRIO"/>
    <property type="match status" value="1"/>
</dbReference>
<dbReference type="Gene3D" id="3.40.525.10">
    <property type="entry name" value="CRAL-TRIO lipid binding domain"/>
    <property type="match status" value="1"/>
</dbReference>
<gene>
    <name evidence="3" type="ORF">SEMRO_7_G005990.1</name>
</gene>
<feature type="domain" description="CRAL-TRIO" evidence="2">
    <location>
        <begin position="137"/>
        <end position="312"/>
    </location>
</feature>
<dbReference type="AlphaFoldDB" id="A0A9N8D5S5"/>
<comment type="caution">
    <text evidence="3">The sequence shown here is derived from an EMBL/GenBank/DDBJ whole genome shotgun (WGS) entry which is preliminary data.</text>
</comment>
<evidence type="ECO:0000256" key="1">
    <source>
        <dbReference type="SAM" id="MobiDB-lite"/>
    </source>
</evidence>
<proteinExistence type="predicted"/>
<protein>
    <submittedName>
        <fullName evidence="3">Transfer protein</fullName>
    </submittedName>
</protein>
<organism evidence="3 4">
    <name type="scientific">Seminavis robusta</name>
    <dbReference type="NCBI Taxonomy" id="568900"/>
    <lineage>
        <taxon>Eukaryota</taxon>
        <taxon>Sar</taxon>
        <taxon>Stramenopiles</taxon>
        <taxon>Ochrophyta</taxon>
        <taxon>Bacillariophyta</taxon>
        <taxon>Bacillariophyceae</taxon>
        <taxon>Bacillariophycidae</taxon>
        <taxon>Naviculales</taxon>
        <taxon>Naviculaceae</taxon>
        <taxon>Seminavis</taxon>
    </lineage>
</organism>
<accession>A0A9N8D5S5</accession>
<dbReference type="Pfam" id="PF00650">
    <property type="entry name" value="CRAL_TRIO"/>
    <property type="match status" value="1"/>
</dbReference>
<evidence type="ECO:0000259" key="2">
    <source>
        <dbReference type="PROSITE" id="PS50191"/>
    </source>
</evidence>
<sequence length="353" mass="40584">MIVTSSPRIVRTKHSVDIVVNSGQTWKGNLTLLSPRYCNMSLYPIKDDIDEEPEDTQSTTTSRSDSASDVVYSDKDRGLFSLYQVGDGSAEDLDGIPTRYLTMAQQDRHLALKAVQKTVEWRRDQGINDLLNEPHVNYDVCKQVVPHVFIGRDVESHVVYVQQPARFNDEQMQRNGLEYHDMLRHAIYVQEYLWQIIEAENPRATITSIIDVADLRFHQLGQKDQVSFLKEMATTFDAHFPMRAHKTIIVNAPKWFYLLYRMLKPLLRESTTAMVEICTKGKKQDAALRAHLGEETSRSLPDFCWSEQAIKEQTRKTHPGSAAQSMPRMEQELREHVMKHIKSNGLTMKPVLP</sequence>
<keyword evidence="4" id="KW-1185">Reference proteome</keyword>
<evidence type="ECO:0000313" key="3">
    <source>
        <dbReference type="EMBL" id="CAB9496629.1"/>
    </source>
</evidence>
<dbReference type="OrthoDB" id="1434354at2759"/>
<dbReference type="SUPFAM" id="SSF52087">
    <property type="entry name" value="CRAL/TRIO domain"/>
    <property type="match status" value="1"/>
</dbReference>
<evidence type="ECO:0000313" key="4">
    <source>
        <dbReference type="Proteomes" id="UP001153069"/>
    </source>
</evidence>
<dbReference type="InterPro" id="IPR036865">
    <property type="entry name" value="CRAL-TRIO_dom_sf"/>
</dbReference>
<dbReference type="CDD" id="cd00170">
    <property type="entry name" value="SEC14"/>
    <property type="match status" value="1"/>
</dbReference>
<reference evidence="3" key="1">
    <citation type="submission" date="2020-06" db="EMBL/GenBank/DDBJ databases">
        <authorList>
            <consortium name="Plant Systems Biology data submission"/>
        </authorList>
    </citation>
    <scope>NUCLEOTIDE SEQUENCE</scope>
    <source>
        <strain evidence="3">D6</strain>
    </source>
</reference>
<feature type="compositionally biased region" description="Low complexity" evidence="1">
    <location>
        <begin position="56"/>
        <end position="69"/>
    </location>
</feature>
<feature type="region of interest" description="Disordered" evidence="1">
    <location>
        <begin position="311"/>
        <end position="331"/>
    </location>
</feature>
<name>A0A9N8D5S5_9STRA</name>
<feature type="region of interest" description="Disordered" evidence="1">
    <location>
        <begin position="48"/>
        <end position="70"/>
    </location>
</feature>
<dbReference type="InterPro" id="IPR001251">
    <property type="entry name" value="CRAL-TRIO_dom"/>
</dbReference>
<dbReference type="InterPro" id="IPR051026">
    <property type="entry name" value="PI/PC_transfer"/>
</dbReference>
<dbReference type="PANTHER" id="PTHR45657">
    <property type="entry name" value="CRAL-TRIO DOMAIN-CONTAINING PROTEIN YKL091C-RELATED"/>
    <property type="match status" value="1"/>
</dbReference>
<dbReference type="Proteomes" id="UP001153069">
    <property type="component" value="Unassembled WGS sequence"/>
</dbReference>
<dbReference type="EMBL" id="CAICTM010000007">
    <property type="protein sequence ID" value="CAB9496629.1"/>
    <property type="molecule type" value="Genomic_DNA"/>
</dbReference>
<dbReference type="SMART" id="SM00516">
    <property type="entry name" value="SEC14"/>
    <property type="match status" value="1"/>
</dbReference>